<organism evidence="8 9">
    <name type="scientific">Botryobasidium botryosum (strain FD-172 SS1)</name>
    <dbReference type="NCBI Taxonomy" id="930990"/>
    <lineage>
        <taxon>Eukaryota</taxon>
        <taxon>Fungi</taxon>
        <taxon>Dikarya</taxon>
        <taxon>Basidiomycota</taxon>
        <taxon>Agaricomycotina</taxon>
        <taxon>Agaricomycetes</taxon>
        <taxon>Cantharellales</taxon>
        <taxon>Botryobasidiaceae</taxon>
        <taxon>Botryobasidium</taxon>
    </lineage>
</organism>
<dbReference type="Proteomes" id="UP000027195">
    <property type="component" value="Unassembled WGS sequence"/>
</dbReference>
<dbReference type="Pfam" id="PF00172">
    <property type="entry name" value="Zn_clus"/>
    <property type="match status" value="1"/>
</dbReference>
<dbReference type="InterPro" id="IPR036864">
    <property type="entry name" value="Zn2-C6_fun-type_DNA-bd_sf"/>
</dbReference>
<keyword evidence="9" id="KW-1185">Reference proteome</keyword>
<dbReference type="GO" id="GO:0008270">
    <property type="term" value="F:zinc ion binding"/>
    <property type="evidence" value="ECO:0007669"/>
    <property type="project" value="InterPro"/>
</dbReference>
<dbReference type="SUPFAM" id="SSF57701">
    <property type="entry name" value="Zn2/Cys6 DNA-binding domain"/>
    <property type="match status" value="1"/>
</dbReference>
<evidence type="ECO:0000256" key="6">
    <source>
        <dbReference type="SAM" id="MobiDB-lite"/>
    </source>
</evidence>
<dbReference type="OrthoDB" id="2123952at2759"/>
<evidence type="ECO:0000313" key="9">
    <source>
        <dbReference type="Proteomes" id="UP000027195"/>
    </source>
</evidence>
<name>A0A067N8M8_BOTB1</name>
<dbReference type="PANTHER" id="PTHR47338:SF29">
    <property type="entry name" value="ZN(2)-C6 FUNGAL-TYPE DOMAIN-CONTAINING PROTEIN"/>
    <property type="match status" value="1"/>
</dbReference>
<proteinExistence type="predicted"/>
<evidence type="ECO:0000256" key="5">
    <source>
        <dbReference type="ARBA" id="ARBA00023242"/>
    </source>
</evidence>
<dbReference type="InterPro" id="IPR007219">
    <property type="entry name" value="XnlR_reg_dom"/>
</dbReference>
<sequence>MPEPTPKHFAIVRSTVCDVCRRRRRRCDGRAPACGSCTKGKMGNRCTYGVEPCRPNVKSLQDRITELEKNIRLLEDGQSVASTPSNESEPWHRQPIQIWTPLQTTNLRDDVRKWLGETPLPKPRTPQNRHIPGPLDVPSSLRDPLVGFMRQEDVPMNIRDHLIDAFIRNRWLWLGVHVPRFRDAYNHPPSHPESIHPALLDAMCMIGCLHSRSVFHIYAPLFYQKLQASLLQNLSHSHKFHDFIRASFLLGRYCLVKKRLLQGQHHISTTARFAIACGFHKLDSFDLGSYSTAGLLPPPKDAIDLGERIRTFWAIWCADSIASMVLKSPAAIPHDGSVTTMWPCEYKYYENGQARHGLNNNLASLYNPVPVPGPLVADVYENAYAFNAKSYAVHRRIHTLVESSRNGAEITPEEIDENMRAATSLLHAIEIYWERSYTPARCRDPYLNGYNISLALANSFARSCLIMLYNLLMEKDPGYHAKRLDLARSMLKLARDVCATRTLHLLLWIPWMSAYEVLARELAQLTTEGDTTGAAATQHQIELFYKALKTLPDAVTFQTDWQRQNLNWMTYVLPSSSGTASDSEALAFSALS</sequence>
<dbReference type="PANTHER" id="PTHR47338">
    <property type="entry name" value="ZN(II)2CYS6 TRANSCRIPTION FACTOR (EUROFUNG)-RELATED"/>
    <property type="match status" value="1"/>
</dbReference>
<gene>
    <name evidence="8" type="ORF">BOTBODRAFT_184119</name>
</gene>
<protein>
    <recommendedName>
        <fullName evidence="7">Zn(2)-C6 fungal-type domain-containing protein</fullName>
    </recommendedName>
</protein>
<accession>A0A067N8M8</accession>
<evidence type="ECO:0000256" key="1">
    <source>
        <dbReference type="ARBA" id="ARBA00004123"/>
    </source>
</evidence>
<dbReference type="InterPro" id="IPR050815">
    <property type="entry name" value="TF_fung"/>
</dbReference>
<dbReference type="GO" id="GO:0006351">
    <property type="term" value="P:DNA-templated transcription"/>
    <property type="evidence" value="ECO:0007669"/>
    <property type="project" value="InterPro"/>
</dbReference>
<dbReference type="GO" id="GO:0005634">
    <property type="term" value="C:nucleus"/>
    <property type="evidence" value="ECO:0007669"/>
    <property type="project" value="UniProtKB-SubCell"/>
</dbReference>
<reference evidence="9" key="1">
    <citation type="journal article" date="2014" name="Proc. Natl. Acad. Sci. U.S.A.">
        <title>Extensive sampling of basidiomycete genomes demonstrates inadequacy of the white-rot/brown-rot paradigm for wood decay fungi.</title>
        <authorList>
            <person name="Riley R."/>
            <person name="Salamov A.A."/>
            <person name="Brown D.W."/>
            <person name="Nagy L.G."/>
            <person name="Floudas D."/>
            <person name="Held B.W."/>
            <person name="Levasseur A."/>
            <person name="Lombard V."/>
            <person name="Morin E."/>
            <person name="Otillar R."/>
            <person name="Lindquist E.A."/>
            <person name="Sun H."/>
            <person name="LaButti K.M."/>
            <person name="Schmutz J."/>
            <person name="Jabbour D."/>
            <person name="Luo H."/>
            <person name="Baker S.E."/>
            <person name="Pisabarro A.G."/>
            <person name="Walton J.D."/>
            <person name="Blanchette R.A."/>
            <person name="Henrissat B."/>
            <person name="Martin F."/>
            <person name="Cullen D."/>
            <person name="Hibbett D.S."/>
            <person name="Grigoriev I.V."/>
        </authorList>
    </citation>
    <scope>NUCLEOTIDE SEQUENCE [LARGE SCALE GENOMIC DNA]</scope>
    <source>
        <strain evidence="9">FD-172 SS1</strain>
    </source>
</reference>
<dbReference type="InParanoid" id="A0A067N8M8"/>
<evidence type="ECO:0000313" key="8">
    <source>
        <dbReference type="EMBL" id="KDQ20146.1"/>
    </source>
</evidence>
<evidence type="ECO:0000256" key="3">
    <source>
        <dbReference type="ARBA" id="ARBA00023015"/>
    </source>
</evidence>
<evidence type="ECO:0000256" key="2">
    <source>
        <dbReference type="ARBA" id="ARBA00022723"/>
    </source>
</evidence>
<dbReference type="HOGENOM" id="CLU_022337_0_0_1"/>
<evidence type="ECO:0000259" key="7">
    <source>
        <dbReference type="PROSITE" id="PS50048"/>
    </source>
</evidence>
<evidence type="ECO:0000256" key="4">
    <source>
        <dbReference type="ARBA" id="ARBA00023163"/>
    </source>
</evidence>
<keyword evidence="3" id="KW-0805">Transcription regulation</keyword>
<comment type="subcellular location">
    <subcellularLocation>
        <location evidence="1">Nucleus</location>
    </subcellularLocation>
</comment>
<dbReference type="GO" id="GO:0003677">
    <property type="term" value="F:DNA binding"/>
    <property type="evidence" value="ECO:0007669"/>
    <property type="project" value="InterPro"/>
</dbReference>
<dbReference type="Pfam" id="PF04082">
    <property type="entry name" value="Fungal_trans"/>
    <property type="match status" value="1"/>
</dbReference>
<feature type="region of interest" description="Disordered" evidence="6">
    <location>
        <begin position="117"/>
        <end position="136"/>
    </location>
</feature>
<dbReference type="STRING" id="930990.A0A067N8M8"/>
<dbReference type="PROSITE" id="PS00463">
    <property type="entry name" value="ZN2_CY6_FUNGAL_1"/>
    <property type="match status" value="1"/>
</dbReference>
<dbReference type="Gene3D" id="4.10.240.10">
    <property type="entry name" value="Zn(2)-C6 fungal-type DNA-binding domain"/>
    <property type="match status" value="1"/>
</dbReference>
<keyword evidence="5" id="KW-0539">Nucleus</keyword>
<dbReference type="InterPro" id="IPR001138">
    <property type="entry name" value="Zn2Cys6_DnaBD"/>
</dbReference>
<dbReference type="GO" id="GO:0000981">
    <property type="term" value="F:DNA-binding transcription factor activity, RNA polymerase II-specific"/>
    <property type="evidence" value="ECO:0007669"/>
    <property type="project" value="InterPro"/>
</dbReference>
<dbReference type="CDD" id="cd12148">
    <property type="entry name" value="fungal_TF_MHR"/>
    <property type="match status" value="1"/>
</dbReference>
<keyword evidence="2" id="KW-0479">Metal-binding</keyword>
<dbReference type="EMBL" id="KL198018">
    <property type="protein sequence ID" value="KDQ20146.1"/>
    <property type="molecule type" value="Genomic_DNA"/>
</dbReference>
<keyword evidence="4" id="KW-0804">Transcription</keyword>
<dbReference type="PROSITE" id="PS50048">
    <property type="entry name" value="ZN2_CY6_FUNGAL_2"/>
    <property type="match status" value="1"/>
</dbReference>
<feature type="domain" description="Zn(2)-C6 fungal-type" evidence="7">
    <location>
        <begin position="16"/>
        <end position="48"/>
    </location>
</feature>
<dbReference type="AlphaFoldDB" id="A0A067N8M8"/>